<organism evidence="1 2">
    <name type="scientific">Leptidea sinapis</name>
    <dbReference type="NCBI Taxonomy" id="189913"/>
    <lineage>
        <taxon>Eukaryota</taxon>
        <taxon>Metazoa</taxon>
        <taxon>Ecdysozoa</taxon>
        <taxon>Arthropoda</taxon>
        <taxon>Hexapoda</taxon>
        <taxon>Insecta</taxon>
        <taxon>Pterygota</taxon>
        <taxon>Neoptera</taxon>
        <taxon>Endopterygota</taxon>
        <taxon>Lepidoptera</taxon>
        <taxon>Glossata</taxon>
        <taxon>Ditrysia</taxon>
        <taxon>Papilionoidea</taxon>
        <taxon>Pieridae</taxon>
        <taxon>Dismorphiinae</taxon>
        <taxon>Leptidea</taxon>
    </lineage>
</organism>
<reference evidence="1 2" key="1">
    <citation type="submission" date="2017-07" db="EMBL/GenBank/DDBJ databases">
        <authorList>
            <person name="Talla V."/>
            <person name="Backstrom N."/>
        </authorList>
    </citation>
    <scope>NUCLEOTIDE SEQUENCE [LARGE SCALE GENOMIC DNA]</scope>
</reference>
<evidence type="ECO:0008006" key="3">
    <source>
        <dbReference type="Google" id="ProtNLM"/>
    </source>
</evidence>
<dbReference type="AlphaFoldDB" id="A0A5E4PNF7"/>
<protein>
    <recommendedName>
        <fullName evidence="3">Endonuclease/exonuclease/phosphatase domain-containing protein</fullName>
    </recommendedName>
</protein>
<feature type="non-terminal residue" evidence="1">
    <location>
        <position position="331"/>
    </location>
</feature>
<keyword evidence="2" id="KW-1185">Reference proteome</keyword>
<evidence type="ECO:0000313" key="1">
    <source>
        <dbReference type="EMBL" id="VVC86873.1"/>
    </source>
</evidence>
<dbReference type="EMBL" id="FZQP02000035">
    <property type="protein sequence ID" value="VVC86873.1"/>
    <property type="molecule type" value="Genomic_DNA"/>
</dbReference>
<name>A0A5E4PNF7_9NEOP</name>
<sequence>IDKIQNEIDLFKVSECSICILEECQTFLPKTKSLKIFQQNVRSIKRNIDGLLPILIKSNLGWDYIVLTDCWLPSTPYIPIGYNFSATTKNLTQNEGVVVYYRQDLVATIEEPEILDANCLLVKPSNNTIILTIYRPPGYKNIDNFIQSLHNALLKYSSIQNIVVLGDMDIDIGENCKDVSSFTFLEMLALHGILPAHTFPTHSKTCLDHVLLKTKKTAHCLVLQTSLTDHDSVVLYLASWQQTSTPRTKKCIDHVSLSCNLKNSYFNPLYLFQNFHPHSFVLFPTNVHEVSTIVNNLKLNTAAGLDGIPPEILKTNVDTLSDPIAFICNLT</sequence>
<proteinExistence type="predicted"/>
<feature type="non-terminal residue" evidence="1">
    <location>
        <position position="1"/>
    </location>
</feature>
<dbReference type="Proteomes" id="UP000324832">
    <property type="component" value="Unassembled WGS sequence"/>
</dbReference>
<evidence type="ECO:0000313" key="2">
    <source>
        <dbReference type="Proteomes" id="UP000324832"/>
    </source>
</evidence>
<accession>A0A5E4PNF7</accession>
<dbReference type="SUPFAM" id="SSF56219">
    <property type="entry name" value="DNase I-like"/>
    <property type="match status" value="1"/>
</dbReference>
<dbReference type="PANTHER" id="PTHR33776">
    <property type="entry name" value="ENDO/EXONUCLEASE/PHOSPHATASE DOMAIN-CONTAINING PROTEIN"/>
    <property type="match status" value="1"/>
</dbReference>
<gene>
    <name evidence="1" type="ORF">LSINAPIS_LOCUS612</name>
</gene>
<dbReference type="Gene3D" id="3.60.10.10">
    <property type="entry name" value="Endonuclease/exonuclease/phosphatase"/>
    <property type="match status" value="1"/>
</dbReference>
<dbReference type="PANTHER" id="PTHR33776:SF4">
    <property type="entry name" value="ENDONUCLEASE_EXONUCLEASE_PHOSPHATASE DOMAIN-CONTAINING PROTEIN"/>
    <property type="match status" value="1"/>
</dbReference>
<dbReference type="InterPro" id="IPR036691">
    <property type="entry name" value="Endo/exonu/phosph_ase_sf"/>
</dbReference>